<dbReference type="PATRIC" id="fig|1388762.3.peg.2541"/>
<evidence type="ECO:0000313" key="1">
    <source>
        <dbReference type="EMBL" id="ESW39324.1"/>
    </source>
</evidence>
<dbReference type="AlphaFoldDB" id="V7DAI6"/>
<proteinExistence type="predicted"/>
<dbReference type="Proteomes" id="UP000018511">
    <property type="component" value="Unassembled WGS sequence"/>
</dbReference>
<sequence>MTWTIEDTAGALLLAMTIDSTWCVVRAKTIASRRKKEEQA</sequence>
<comment type="caution">
    <text evidence="1">The sequence shown here is derived from an EMBL/GenBank/DDBJ whole genome shotgun (WGS) entry which is preliminary data.</text>
</comment>
<dbReference type="EMBL" id="AXUP01000161">
    <property type="protein sequence ID" value="ESW39324.1"/>
    <property type="molecule type" value="Genomic_DNA"/>
</dbReference>
<protein>
    <submittedName>
        <fullName evidence="1">Uncharacterized protein</fullName>
    </submittedName>
</protein>
<organism evidence="1 2">
    <name type="scientific">Pseudomonas taiwanensis SJ9</name>
    <dbReference type="NCBI Taxonomy" id="1388762"/>
    <lineage>
        <taxon>Bacteria</taxon>
        <taxon>Pseudomonadati</taxon>
        <taxon>Pseudomonadota</taxon>
        <taxon>Gammaproteobacteria</taxon>
        <taxon>Pseudomonadales</taxon>
        <taxon>Pseudomonadaceae</taxon>
        <taxon>Pseudomonas</taxon>
    </lineage>
</organism>
<gene>
    <name evidence="1" type="ORF">O164_12680</name>
</gene>
<reference evidence="1 2" key="1">
    <citation type="submission" date="2013-10" db="EMBL/GenBank/DDBJ databases">
        <title>Whole Genome Shotgun Sequence of Pseudomonas taiwanensis SJ9.</title>
        <authorList>
            <person name="Hong S.-J."/>
            <person name="Shin J.-H."/>
        </authorList>
    </citation>
    <scope>NUCLEOTIDE SEQUENCE [LARGE SCALE GENOMIC DNA]</scope>
    <source>
        <strain evidence="1 2">SJ9</strain>
    </source>
</reference>
<accession>V7DAI6</accession>
<evidence type="ECO:0000313" key="2">
    <source>
        <dbReference type="Proteomes" id="UP000018511"/>
    </source>
</evidence>
<dbReference type="RefSeq" id="WP_023661596.1">
    <property type="nucleotide sequence ID" value="NZ_AXUP01000161.1"/>
</dbReference>
<name>V7DAI6_9PSED</name>